<organism evidence="5 6">
    <name type="scientific">Zoarces viviparus</name>
    <name type="common">Viviparous eelpout</name>
    <name type="synonym">Blennius viviparus</name>
    <dbReference type="NCBI Taxonomy" id="48416"/>
    <lineage>
        <taxon>Eukaryota</taxon>
        <taxon>Metazoa</taxon>
        <taxon>Chordata</taxon>
        <taxon>Craniata</taxon>
        <taxon>Vertebrata</taxon>
        <taxon>Euteleostomi</taxon>
        <taxon>Actinopterygii</taxon>
        <taxon>Neopterygii</taxon>
        <taxon>Teleostei</taxon>
        <taxon>Neoteleostei</taxon>
        <taxon>Acanthomorphata</taxon>
        <taxon>Eupercaria</taxon>
        <taxon>Perciformes</taxon>
        <taxon>Cottioidei</taxon>
        <taxon>Zoarcales</taxon>
        <taxon>Zoarcidae</taxon>
        <taxon>Zoarcinae</taxon>
        <taxon>Zoarces</taxon>
    </lineage>
</organism>
<dbReference type="EMBL" id="JBCEZU010000067">
    <property type="protein sequence ID" value="KAK9533963.1"/>
    <property type="molecule type" value="Genomic_DNA"/>
</dbReference>
<dbReference type="SUPFAM" id="SSF48726">
    <property type="entry name" value="Immunoglobulin"/>
    <property type="match status" value="1"/>
</dbReference>
<keyword evidence="3" id="KW-1133">Transmembrane helix</keyword>
<accession>A0AAW1FGW8</accession>
<gene>
    <name evidence="5" type="ORF">VZT92_009046</name>
</gene>
<dbReference type="AlphaFoldDB" id="A0AAW1FGW8"/>
<dbReference type="PROSITE" id="PS50835">
    <property type="entry name" value="IG_LIKE"/>
    <property type="match status" value="1"/>
</dbReference>
<dbReference type="Pfam" id="PF07654">
    <property type="entry name" value="C1-set"/>
    <property type="match status" value="1"/>
</dbReference>
<dbReference type="Proteomes" id="UP001488805">
    <property type="component" value="Unassembled WGS sequence"/>
</dbReference>
<dbReference type="SMART" id="SM00407">
    <property type="entry name" value="IGc1"/>
    <property type="match status" value="1"/>
</dbReference>
<dbReference type="InterPro" id="IPR003597">
    <property type="entry name" value="Ig_C1-set"/>
</dbReference>
<comment type="caution">
    <text evidence="5">The sequence shown here is derived from an EMBL/GenBank/DDBJ whole genome shotgun (WGS) entry which is preliminary data.</text>
</comment>
<proteinExistence type="predicted"/>
<keyword evidence="6" id="KW-1185">Reference proteome</keyword>
<sequence>MKHLALRPDYSSKASSYHLCEALVNNYEPAYFGSGTRLTVLEPGLNITEPTVTVLRPSPKECKYRSPKDKRQGKERDEREEKKTIVCVASGFYPDHVGVTWKIDGDEIVVKDLYKDETTSVATGSVALQEDKYYNITSRLRVPAKDWFTFEKKFTCTVSFFNGTHTEHYSDSIYGVKDKAREKYLRITQTAKFSYGVFIIKSSAYGAFVAFLVWRLQRSARKHND</sequence>
<reference evidence="5 6" key="1">
    <citation type="journal article" date="2024" name="Genome Biol. Evol.">
        <title>Chromosome-level genome assembly of the viviparous eelpout Zoarces viviparus.</title>
        <authorList>
            <person name="Fuhrmann N."/>
            <person name="Brasseur M.V."/>
            <person name="Bakowski C.E."/>
            <person name="Podsiadlowski L."/>
            <person name="Prost S."/>
            <person name="Krehenwinkel H."/>
            <person name="Mayer C."/>
        </authorList>
    </citation>
    <scope>NUCLEOTIDE SEQUENCE [LARGE SCALE GENOMIC DNA]</scope>
    <source>
        <strain evidence="5">NO-MEL_2022_Ind0_liver</strain>
    </source>
</reference>
<evidence type="ECO:0000256" key="2">
    <source>
        <dbReference type="SAM" id="MobiDB-lite"/>
    </source>
</evidence>
<dbReference type="InterPro" id="IPR036179">
    <property type="entry name" value="Ig-like_dom_sf"/>
</dbReference>
<name>A0AAW1FGW8_ZOAVI</name>
<dbReference type="InterPro" id="IPR050380">
    <property type="entry name" value="Immune_Resp_Modulators"/>
</dbReference>
<keyword evidence="3" id="KW-0472">Membrane</keyword>
<dbReference type="PANTHER" id="PTHR23411">
    <property type="entry name" value="TAPASIN"/>
    <property type="match status" value="1"/>
</dbReference>
<keyword evidence="3" id="KW-0812">Transmembrane</keyword>
<dbReference type="InterPro" id="IPR013783">
    <property type="entry name" value="Ig-like_fold"/>
</dbReference>
<evidence type="ECO:0000313" key="6">
    <source>
        <dbReference type="Proteomes" id="UP001488805"/>
    </source>
</evidence>
<feature type="transmembrane region" description="Helical" evidence="3">
    <location>
        <begin position="193"/>
        <end position="214"/>
    </location>
</feature>
<protein>
    <recommendedName>
        <fullName evidence="4">Ig-like domain-containing protein</fullName>
    </recommendedName>
</protein>
<evidence type="ECO:0000256" key="3">
    <source>
        <dbReference type="SAM" id="Phobius"/>
    </source>
</evidence>
<evidence type="ECO:0000256" key="1">
    <source>
        <dbReference type="ARBA" id="ARBA00023319"/>
    </source>
</evidence>
<evidence type="ECO:0000313" key="5">
    <source>
        <dbReference type="EMBL" id="KAK9533963.1"/>
    </source>
</evidence>
<feature type="region of interest" description="Disordered" evidence="2">
    <location>
        <begin position="59"/>
        <end position="80"/>
    </location>
</feature>
<dbReference type="Gene3D" id="2.60.40.10">
    <property type="entry name" value="Immunoglobulins"/>
    <property type="match status" value="1"/>
</dbReference>
<evidence type="ECO:0000259" key="4">
    <source>
        <dbReference type="PROSITE" id="PS50835"/>
    </source>
</evidence>
<dbReference type="InterPro" id="IPR007110">
    <property type="entry name" value="Ig-like_dom"/>
</dbReference>
<feature type="domain" description="Ig-like" evidence="4">
    <location>
        <begin position="50"/>
        <end position="174"/>
    </location>
</feature>
<keyword evidence="1" id="KW-0393">Immunoglobulin domain</keyword>